<name>A0AAJ5BG01_9GAMM</name>
<dbReference type="InterPro" id="IPR027417">
    <property type="entry name" value="P-loop_NTPase"/>
</dbReference>
<reference evidence="1 2" key="1">
    <citation type="submission" date="2016-10" db="EMBL/GenBank/DDBJ databases">
        <authorList>
            <person name="Varghese N."/>
            <person name="Submissions S."/>
        </authorList>
    </citation>
    <scope>NUCLEOTIDE SEQUENCE [LARGE SCALE GENOMIC DNA]</scope>
    <source>
        <strain evidence="1 2">DSM 5563</strain>
    </source>
</reference>
<evidence type="ECO:0000313" key="2">
    <source>
        <dbReference type="Proteomes" id="UP000226420"/>
    </source>
</evidence>
<accession>A0AAJ5BG01</accession>
<evidence type="ECO:0000313" key="1">
    <source>
        <dbReference type="EMBL" id="SFC11323.1"/>
    </source>
</evidence>
<dbReference type="NCBIfam" id="NF006745">
    <property type="entry name" value="PRK09270.1-4"/>
    <property type="match status" value="1"/>
</dbReference>
<protein>
    <recommendedName>
        <fullName evidence="3">Nucleoside/nucleotide kinase family protein</fullName>
    </recommendedName>
</protein>
<organism evidence="1 2">
    <name type="scientific">Pragia fontium DSM 5563 = ATCC 49100</name>
    <dbReference type="NCBI Taxonomy" id="1122977"/>
    <lineage>
        <taxon>Bacteria</taxon>
        <taxon>Pseudomonadati</taxon>
        <taxon>Pseudomonadota</taxon>
        <taxon>Gammaproteobacteria</taxon>
        <taxon>Enterobacterales</taxon>
        <taxon>Budviciaceae</taxon>
        <taxon>Pragia</taxon>
    </lineage>
</organism>
<dbReference type="RefSeq" id="WP_074820358.1">
    <property type="nucleotide sequence ID" value="NZ_FOLW01000001.1"/>
</dbReference>
<evidence type="ECO:0008006" key="3">
    <source>
        <dbReference type="Google" id="ProtNLM"/>
    </source>
</evidence>
<dbReference type="AlphaFoldDB" id="A0AAJ5BG01"/>
<dbReference type="EMBL" id="FOLW01000001">
    <property type="protein sequence ID" value="SFC11323.1"/>
    <property type="molecule type" value="Genomic_DNA"/>
</dbReference>
<dbReference type="SUPFAM" id="SSF52540">
    <property type="entry name" value="P-loop containing nucleoside triphosphate hydrolases"/>
    <property type="match status" value="1"/>
</dbReference>
<proteinExistence type="predicted"/>
<dbReference type="Gene3D" id="3.40.50.300">
    <property type="entry name" value="P-loop containing nucleotide triphosphate hydrolases"/>
    <property type="match status" value="1"/>
</dbReference>
<dbReference type="PANTHER" id="PTHR10285">
    <property type="entry name" value="URIDINE KINASE"/>
    <property type="match status" value="1"/>
</dbReference>
<gene>
    <name evidence="1" type="ORF">SAMN02745723_101423</name>
</gene>
<dbReference type="Proteomes" id="UP000226420">
    <property type="component" value="Unassembled WGS sequence"/>
</dbReference>
<comment type="caution">
    <text evidence="1">The sequence shown here is derived from an EMBL/GenBank/DDBJ whole genome shotgun (WGS) entry which is preliminary data.</text>
</comment>
<sequence length="241" mass="27651">MNVELNVNGLSYIASFPDQDIRELHLPLLRKLTALQQQKKRRLIVFLAAPPGIGKSTLTCFWQTLSHQHIELQNLQGLPMDGFHHYNSYLDEHNLRARKGAPDTYDLGLLKDYLKQLNQPEPCWPSYDRNLHDPIQNAIQVTAPIVVVEGNWLLLKEPGWQELIHYCDYSIFIGSPIENLKQRLINRKMKGGLRHADAENFFENSDSLNVKRVLANSQRADLTLMMLEDGSYRPVGSHSTL</sequence>